<evidence type="ECO:0000256" key="6">
    <source>
        <dbReference type="SAM" id="Coils"/>
    </source>
</evidence>
<keyword evidence="5" id="KW-0269">Exonuclease</keyword>
<reference evidence="10 11" key="1">
    <citation type="submission" date="2019-03" db="EMBL/GenBank/DDBJ databases">
        <title>Whole genome sequence of a novel Rubrobacter taiwanensis strain, isolated from Yellowstone National Park.</title>
        <authorList>
            <person name="Freed S."/>
            <person name="Ramaley R.F."/>
            <person name="Kyndt J.A."/>
        </authorList>
    </citation>
    <scope>NUCLEOTIDE SEQUENCE [LARGE SCALE GENOMIC DNA]</scope>
    <source>
        <strain evidence="10 11">Yellowstone</strain>
    </source>
</reference>
<evidence type="ECO:0000256" key="4">
    <source>
        <dbReference type="ARBA" id="ARBA00022801"/>
    </source>
</evidence>
<dbReference type="PANTHER" id="PTHR30255:SF2">
    <property type="entry name" value="SINGLE-STRANDED-DNA-SPECIFIC EXONUCLEASE RECJ"/>
    <property type="match status" value="1"/>
</dbReference>
<accession>A0A4V2NW19</accession>
<dbReference type="Gene3D" id="3.90.1640.30">
    <property type="match status" value="1"/>
</dbReference>
<organism evidence="10 11">
    <name type="scientific">Rubrobacter taiwanensis</name>
    <dbReference type="NCBI Taxonomy" id="185139"/>
    <lineage>
        <taxon>Bacteria</taxon>
        <taxon>Bacillati</taxon>
        <taxon>Actinomycetota</taxon>
        <taxon>Rubrobacteria</taxon>
        <taxon>Rubrobacterales</taxon>
        <taxon>Rubrobacteraceae</taxon>
        <taxon>Rubrobacter</taxon>
    </lineage>
</organism>
<dbReference type="Pfam" id="PF17768">
    <property type="entry name" value="RecJ_OB"/>
    <property type="match status" value="1"/>
</dbReference>
<gene>
    <name evidence="10" type="ORF">E0L93_12615</name>
</gene>
<keyword evidence="6" id="KW-0175">Coiled coil</keyword>
<feature type="domain" description="RecJ OB" evidence="9">
    <location>
        <begin position="451"/>
        <end position="507"/>
    </location>
</feature>
<evidence type="ECO:0000256" key="2">
    <source>
        <dbReference type="ARBA" id="ARBA00019841"/>
    </source>
</evidence>
<feature type="domain" description="DHHA1" evidence="8">
    <location>
        <begin position="350"/>
        <end position="435"/>
    </location>
</feature>
<dbReference type="Proteomes" id="UP000295244">
    <property type="component" value="Unassembled WGS sequence"/>
</dbReference>
<evidence type="ECO:0000259" key="8">
    <source>
        <dbReference type="Pfam" id="PF02272"/>
    </source>
</evidence>
<dbReference type="RefSeq" id="WP_132692430.1">
    <property type="nucleotide sequence ID" value="NZ_SKBU01000023.1"/>
</dbReference>
<evidence type="ECO:0000256" key="3">
    <source>
        <dbReference type="ARBA" id="ARBA00022722"/>
    </source>
</evidence>
<evidence type="ECO:0000256" key="1">
    <source>
        <dbReference type="ARBA" id="ARBA00005915"/>
    </source>
</evidence>
<dbReference type="InterPro" id="IPR003156">
    <property type="entry name" value="DHHA1_dom"/>
</dbReference>
<dbReference type="OrthoDB" id="9809852at2"/>
<evidence type="ECO:0000259" key="9">
    <source>
        <dbReference type="Pfam" id="PF17768"/>
    </source>
</evidence>
<name>A0A4V2NW19_9ACTN</name>
<dbReference type="InterPro" id="IPR051673">
    <property type="entry name" value="SSDNA_exonuclease_RecJ"/>
</dbReference>
<evidence type="ECO:0000313" key="11">
    <source>
        <dbReference type="Proteomes" id="UP000295244"/>
    </source>
</evidence>
<feature type="domain" description="DDH" evidence="7">
    <location>
        <begin position="76"/>
        <end position="226"/>
    </location>
</feature>
<dbReference type="GO" id="GO:0004527">
    <property type="term" value="F:exonuclease activity"/>
    <property type="evidence" value="ECO:0007669"/>
    <property type="project" value="UniProtKB-KW"/>
</dbReference>
<keyword evidence="3" id="KW-0540">Nuclease</keyword>
<keyword evidence="4" id="KW-0378">Hydrolase</keyword>
<sequence length="547" mass="59393">MADWRFVEPDGELVSGLMRAAGVDRICAVVLANRGVLPETLEDFLSPSLKNISPPDGGPWRVAARRVATAVRSGERIGIFGDYDADGVTSAAVLSLALSRYTENLVVKLPNRQTGYGLLEPYVRDMFAEGVRLLITADCGISNHREIELAAGNLGMDVIVTDHHLPPAELPEAAVAVLDPKIWDEDDPLAGVGVAWKLALALVRELGDPEGRRVLGRLLDLVAIGTVVDIAPLVGENRTLAWTGLKYLNGGNVRPGLEALIRAAGVRRPLDEEDLGWRIGPRLNAIGRIRNPYPALDLLLTGERQRAAEISQLLNRLNAERQQRTRLAVERCLREADPEQDFKVVFTDEIGGIAGLIAGKVAQATGRPAAVLHRRSDGSYGGSARAGETDVDLYRALSLSREFLKEWGGHRKAAGISVSPGKLEAFIERVNAAVREQLAENPRLFTPALEIEAELSAERLTNGLLDWHERLAPFGSGNYRPVFVSGGFCVAGSRQLWEGMNLLKLDGGVSAKLAGEEIPESPFDAAYTVSRNPYTGGVELEIVDWRR</sequence>
<dbReference type="AlphaFoldDB" id="A0A4V2NW19"/>
<evidence type="ECO:0000313" key="10">
    <source>
        <dbReference type="EMBL" id="TCJ15652.1"/>
    </source>
</evidence>
<dbReference type="GO" id="GO:0003676">
    <property type="term" value="F:nucleic acid binding"/>
    <property type="evidence" value="ECO:0007669"/>
    <property type="project" value="InterPro"/>
</dbReference>
<dbReference type="Pfam" id="PF01368">
    <property type="entry name" value="DHH"/>
    <property type="match status" value="1"/>
</dbReference>
<dbReference type="InterPro" id="IPR001667">
    <property type="entry name" value="DDH_dom"/>
</dbReference>
<evidence type="ECO:0000259" key="7">
    <source>
        <dbReference type="Pfam" id="PF01368"/>
    </source>
</evidence>
<dbReference type="EMBL" id="SKBU01000023">
    <property type="protein sequence ID" value="TCJ15652.1"/>
    <property type="molecule type" value="Genomic_DNA"/>
</dbReference>
<comment type="caution">
    <text evidence="10">The sequence shown here is derived from an EMBL/GenBank/DDBJ whole genome shotgun (WGS) entry which is preliminary data.</text>
</comment>
<protein>
    <recommendedName>
        <fullName evidence="2">Single-stranded-DNA-specific exonuclease RecJ</fullName>
    </recommendedName>
</protein>
<dbReference type="PANTHER" id="PTHR30255">
    <property type="entry name" value="SINGLE-STRANDED-DNA-SPECIFIC EXONUCLEASE RECJ"/>
    <property type="match status" value="1"/>
</dbReference>
<dbReference type="SUPFAM" id="SSF64182">
    <property type="entry name" value="DHH phosphoesterases"/>
    <property type="match status" value="1"/>
</dbReference>
<proteinExistence type="inferred from homology"/>
<evidence type="ECO:0000256" key="5">
    <source>
        <dbReference type="ARBA" id="ARBA00022839"/>
    </source>
</evidence>
<dbReference type="InterPro" id="IPR038763">
    <property type="entry name" value="DHH_sf"/>
</dbReference>
<feature type="coiled-coil region" evidence="6">
    <location>
        <begin position="300"/>
        <end position="330"/>
    </location>
</feature>
<dbReference type="Pfam" id="PF02272">
    <property type="entry name" value="DHHA1"/>
    <property type="match status" value="1"/>
</dbReference>
<comment type="similarity">
    <text evidence="1">Belongs to the RecJ family.</text>
</comment>
<dbReference type="Gene3D" id="3.10.310.30">
    <property type="match status" value="1"/>
</dbReference>
<keyword evidence="11" id="KW-1185">Reference proteome</keyword>
<dbReference type="InterPro" id="IPR041122">
    <property type="entry name" value="RecJ_OB"/>
</dbReference>